<evidence type="ECO:0000313" key="2">
    <source>
        <dbReference type="Proteomes" id="UP001167796"/>
    </source>
</evidence>
<proteinExistence type="predicted"/>
<reference evidence="1" key="1">
    <citation type="submission" date="2023-07" db="EMBL/GenBank/DDBJ databases">
        <authorList>
            <person name="Kim M.K."/>
        </authorList>
    </citation>
    <scope>NUCLEOTIDE SEQUENCE</scope>
    <source>
        <strain evidence="1">M29</strain>
    </source>
</reference>
<gene>
    <name evidence="1" type="ORF">Q5H92_23895</name>
</gene>
<dbReference type="RefSeq" id="WP_305014096.1">
    <property type="nucleotide sequence ID" value="NZ_JAUQSX010000017.1"/>
</dbReference>
<evidence type="ECO:0000313" key="1">
    <source>
        <dbReference type="EMBL" id="MDO7849428.1"/>
    </source>
</evidence>
<dbReference type="Proteomes" id="UP001167796">
    <property type="component" value="Unassembled WGS sequence"/>
</dbReference>
<dbReference type="EMBL" id="JAUQSX010000017">
    <property type="protein sequence ID" value="MDO7849428.1"/>
    <property type="molecule type" value="Genomic_DNA"/>
</dbReference>
<accession>A0ABT9AHT5</accession>
<name>A0ABT9AHT5_9BACT</name>
<protein>
    <submittedName>
        <fullName evidence="1">Uncharacterized protein</fullName>
    </submittedName>
</protein>
<comment type="caution">
    <text evidence="1">The sequence shown here is derived from an EMBL/GenBank/DDBJ whole genome shotgun (WGS) entry which is preliminary data.</text>
</comment>
<sequence length="124" mass="13305">MSFISEVESSIQTLFAAIGNGFQNDPGAGFNQIDNWINHLSAIDQPVLRPIVAELQTLRRHIEGNNAAGMAEAFQTLGELTAQSALTTHNFSGEGDKAREISQKLISAAGNLRHIARVPVTAAH</sequence>
<keyword evidence="2" id="KW-1185">Reference proteome</keyword>
<organism evidence="1 2">
    <name type="scientific">Hymenobacter mellowenesis</name>
    <dbReference type="NCBI Taxonomy" id="3063995"/>
    <lineage>
        <taxon>Bacteria</taxon>
        <taxon>Pseudomonadati</taxon>
        <taxon>Bacteroidota</taxon>
        <taxon>Cytophagia</taxon>
        <taxon>Cytophagales</taxon>
        <taxon>Hymenobacteraceae</taxon>
        <taxon>Hymenobacter</taxon>
    </lineage>
</organism>